<feature type="domain" description="Glutamate/phenylalanine/leucine/valine/L-tryptophan dehydrogenase C-terminal" evidence="7">
    <location>
        <begin position="157"/>
        <end position="374"/>
    </location>
</feature>
<dbReference type="SUPFAM" id="SSF53223">
    <property type="entry name" value="Aminoacid dehydrogenase-like, N-terminal domain"/>
    <property type="match status" value="1"/>
</dbReference>
<evidence type="ECO:0000256" key="5">
    <source>
        <dbReference type="PIRSR" id="PIRSR000188-2"/>
    </source>
</evidence>
<dbReference type="OrthoDB" id="9803297at2"/>
<dbReference type="CDD" id="cd01075">
    <property type="entry name" value="NAD_bind_Leu_Phe_Val_DH"/>
    <property type="match status" value="1"/>
</dbReference>
<dbReference type="eggNOG" id="COG0334">
    <property type="taxonomic scope" value="Bacteria"/>
</dbReference>
<evidence type="ECO:0000256" key="2">
    <source>
        <dbReference type="ARBA" id="ARBA00023002"/>
    </source>
</evidence>
<evidence type="ECO:0000259" key="7">
    <source>
        <dbReference type="SMART" id="SM00839"/>
    </source>
</evidence>
<keyword evidence="3 5" id="KW-0520">NAD</keyword>
<dbReference type="PRINTS" id="PR00082">
    <property type="entry name" value="GLFDHDRGNASE"/>
</dbReference>
<dbReference type="SUPFAM" id="SSF51735">
    <property type="entry name" value="NAD(P)-binding Rossmann-fold domains"/>
    <property type="match status" value="1"/>
</dbReference>
<dbReference type="PANTHER" id="PTHR42722:SF1">
    <property type="entry name" value="VALINE DEHYDROGENASE"/>
    <property type="match status" value="1"/>
</dbReference>
<dbReference type="GO" id="GO:0050049">
    <property type="term" value="F:L-leucine dehydrogenase activity"/>
    <property type="evidence" value="ECO:0007669"/>
    <property type="project" value="UniProtKB-EC"/>
</dbReference>
<dbReference type="PANTHER" id="PTHR42722">
    <property type="entry name" value="LEUCINE DEHYDROGENASE"/>
    <property type="match status" value="1"/>
</dbReference>
<dbReference type="KEGG" id="mai:MICA_607"/>
<dbReference type="InterPro" id="IPR006095">
    <property type="entry name" value="Glu/Leu/Phe/Val/Trp_DH"/>
</dbReference>
<sequence>MAYDDLSPEFLSAFPDYDGHETVRKIVDADTGLTAFIGVHNRALGPALGGCRMYPYAGGEADAIRDVLRLSRGMTYKNALAGLPLGGGKSVILGDPFTQKTPALMRAMGRAVQSLEGHYITAEDSGTSEADMQEMGSETSYVVGLHLPQGDTSALGGNPSPVTAYGVYMGIKAAVRRKHNTDSVAGLHVVVQGLGSVGYALCEYLHRDGASLTVTDTRPSILDRAVAEMPGTKVVTPDQIFAVEGDIFAPCALGAQINDETVPQLRVGIVAGAANNQLATKQHDDMLADRGILYVPDYVINAGGVIAVAYEYFARTGRNPFTAPLTRDVMMDHVTGIGRTIDKILALAETQGLPPGRAADRMAESIFMAEKIRA</sequence>
<dbReference type="SMART" id="SM00839">
    <property type="entry name" value="ELFV_dehydrog"/>
    <property type="match status" value="1"/>
</dbReference>
<dbReference type="RefSeq" id="WP_014102166.1">
    <property type="nucleotide sequence ID" value="NC_016026.1"/>
</dbReference>
<dbReference type="Proteomes" id="UP000009286">
    <property type="component" value="Chromosome"/>
</dbReference>
<evidence type="ECO:0000313" key="8">
    <source>
        <dbReference type="EMBL" id="AEP08943.1"/>
    </source>
</evidence>
<evidence type="ECO:0000313" key="9">
    <source>
        <dbReference type="Proteomes" id="UP000009286"/>
    </source>
</evidence>
<feature type="binding site" evidence="5">
    <location>
        <begin position="193"/>
        <end position="198"/>
    </location>
    <ligand>
        <name>NAD(+)</name>
        <dbReference type="ChEBI" id="CHEBI:57540"/>
    </ligand>
</feature>
<name>G2KN11_MICAA</name>
<accession>G2KN11</accession>
<dbReference type="Pfam" id="PF02812">
    <property type="entry name" value="ELFV_dehydrog_N"/>
    <property type="match status" value="1"/>
</dbReference>
<organism evidence="8 9">
    <name type="scientific">Micavibrio aeruginosavorus (strain ARL-13)</name>
    <dbReference type="NCBI Taxonomy" id="856793"/>
    <lineage>
        <taxon>Bacteria</taxon>
        <taxon>Pseudomonadati</taxon>
        <taxon>Bdellovibrionota</taxon>
        <taxon>Bdellovibrionia</taxon>
        <taxon>Bdellovibrionales</taxon>
        <taxon>Pseudobdellovibrionaceae</taxon>
        <taxon>Micavibrio</taxon>
    </lineage>
</organism>
<dbReference type="STRING" id="856793.MICA_607"/>
<feature type="active site" description="Proton donor/acceptor" evidence="4">
    <location>
        <position position="89"/>
    </location>
</feature>
<keyword evidence="9" id="KW-1185">Reference proteome</keyword>
<protein>
    <submittedName>
        <fullName evidence="8">Leucine dehydrogenase</fullName>
        <ecNumber evidence="8">1.4.1.9</ecNumber>
    </submittedName>
</protein>
<dbReference type="EMBL" id="CP002382">
    <property type="protein sequence ID" value="AEP08943.1"/>
    <property type="molecule type" value="Genomic_DNA"/>
</dbReference>
<dbReference type="PIRSF" id="PIRSF000188">
    <property type="entry name" value="Phe_leu_dh"/>
    <property type="match status" value="1"/>
</dbReference>
<dbReference type="HOGENOM" id="CLU_025763_0_0_5"/>
<evidence type="ECO:0000256" key="4">
    <source>
        <dbReference type="PIRSR" id="PIRSR000188-1"/>
    </source>
</evidence>
<keyword evidence="5" id="KW-0547">Nucleotide-binding</keyword>
<dbReference type="Gene3D" id="3.40.50.720">
    <property type="entry name" value="NAD(P)-binding Rossmann-like Domain"/>
    <property type="match status" value="1"/>
</dbReference>
<evidence type="ECO:0000256" key="6">
    <source>
        <dbReference type="RuleBase" id="RU004417"/>
    </source>
</evidence>
<reference evidence="8 9" key="1">
    <citation type="journal article" date="2011" name="BMC Genomics">
        <title>Genomic insights into an obligate epibiotic bacterial predator: Micavibrio aeruginosavorus ARL-13.</title>
        <authorList>
            <person name="Wang Z."/>
            <person name="Kadouri D."/>
            <person name="Wu M."/>
        </authorList>
    </citation>
    <scope>NUCLEOTIDE SEQUENCE [LARGE SCALE GENOMIC DNA]</scope>
    <source>
        <strain evidence="8 9">ARL-13</strain>
    </source>
</reference>
<dbReference type="Pfam" id="PF00208">
    <property type="entry name" value="ELFV_dehydrog"/>
    <property type="match status" value="2"/>
</dbReference>
<dbReference type="InterPro" id="IPR006097">
    <property type="entry name" value="Glu/Leu/Phe/Val/Trp_DH_dimer"/>
</dbReference>
<comment type="similarity">
    <text evidence="1 6">Belongs to the Glu/Leu/Phe/Val dehydrogenases family.</text>
</comment>
<gene>
    <name evidence="8" type="ordered locus">MICA_607</name>
</gene>
<dbReference type="AlphaFoldDB" id="G2KN11"/>
<dbReference type="InterPro" id="IPR033524">
    <property type="entry name" value="Glu/Leu/Phe/Val_DH_AS"/>
</dbReference>
<dbReference type="InterPro" id="IPR006096">
    <property type="entry name" value="Glu/Leu/Phe/Val/Trp_DH_C"/>
</dbReference>
<proteinExistence type="inferred from homology"/>
<dbReference type="InterPro" id="IPR046346">
    <property type="entry name" value="Aminoacid_DH-like_N_sf"/>
</dbReference>
<dbReference type="GO" id="GO:0000166">
    <property type="term" value="F:nucleotide binding"/>
    <property type="evidence" value="ECO:0007669"/>
    <property type="project" value="UniProtKB-KW"/>
</dbReference>
<evidence type="ECO:0000256" key="3">
    <source>
        <dbReference type="ARBA" id="ARBA00023027"/>
    </source>
</evidence>
<dbReference type="EC" id="1.4.1.9" evidence="8"/>
<dbReference type="InterPro" id="IPR036291">
    <property type="entry name" value="NAD(P)-bd_dom_sf"/>
</dbReference>
<dbReference type="InterPro" id="IPR016211">
    <property type="entry name" value="Glu/Phe/Leu/Val/Trp_DH_bac/arc"/>
</dbReference>
<dbReference type="Gene3D" id="3.40.50.10860">
    <property type="entry name" value="Leucine Dehydrogenase, chain A, domain 1"/>
    <property type="match status" value="1"/>
</dbReference>
<dbReference type="GO" id="GO:0006520">
    <property type="term" value="P:amino acid metabolic process"/>
    <property type="evidence" value="ECO:0007669"/>
    <property type="project" value="InterPro"/>
</dbReference>
<evidence type="ECO:0000256" key="1">
    <source>
        <dbReference type="ARBA" id="ARBA00006382"/>
    </source>
</evidence>
<dbReference type="PROSITE" id="PS00074">
    <property type="entry name" value="GLFV_DEHYDROGENASE"/>
    <property type="match status" value="1"/>
</dbReference>
<keyword evidence="2 6" id="KW-0560">Oxidoreductase</keyword>